<keyword evidence="3" id="KW-1185">Reference proteome</keyword>
<protein>
    <submittedName>
        <fullName evidence="2">Uncharacterized protein</fullName>
    </submittedName>
</protein>
<name>A0A163VPW7_9MYCO</name>
<feature type="region of interest" description="Disordered" evidence="1">
    <location>
        <begin position="20"/>
        <end position="104"/>
    </location>
</feature>
<organism evidence="2 3">
    <name type="scientific">Mycobacterium ostraviense</name>
    <dbReference type="NCBI Taxonomy" id="2738409"/>
    <lineage>
        <taxon>Bacteria</taxon>
        <taxon>Bacillati</taxon>
        <taxon>Actinomycetota</taxon>
        <taxon>Actinomycetes</taxon>
        <taxon>Mycobacteriales</taxon>
        <taxon>Mycobacteriaceae</taxon>
        <taxon>Mycobacterium</taxon>
    </lineage>
</organism>
<sequence length="104" mass="11174">MPEPSDEAKQTAAEMMTAYEDRPTLVLPGSGGTITGTAVGDWLDENGHPRYADDTGSPAAKAKADNEETDEDKKVAENLDKDLDKDQAYNEEVLKSARDETTAG</sequence>
<comment type="caution">
    <text evidence="2">The sequence shown here is derived from an EMBL/GenBank/DDBJ whole genome shotgun (WGS) entry which is preliminary data.</text>
</comment>
<evidence type="ECO:0000256" key="1">
    <source>
        <dbReference type="SAM" id="MobiDB-lite"/>
    </source>
</evidence>
<dbReference type="Proteomes" id="UP000077342">
    <property type="component" value="Unassembled WGS sequence"/>
</dbReference>
<proteinExistence type="predicted"/>
<reference evidence="3" key="1">
    <citation type="submission" date="2016-04" db="EMBL/GenBank/DDBJ databases">
        <authorList>
            <person name="Strapagiel D."/>
            <person name="Borowka P."/>
            <person name="Marciniak B."/>
            <person name="Bakula Z."/>
            <person name="Van Ingen J."/>
            <person name="Safianowska A."/>
            <person name="Dziadek J."/>
            <person name="Jagielski T."/>
        </authorList>
    </citation>
    <scope>NUCLEOTIDE SEQUENCE [LARGE SCALE GENOMIC DNA]</scope>
    <source>
        <strain evidence="3">1010001458</strain>
    </source>
</reference>
<evidence type="ECO:0000313" key="2">
    <source>
        <dbReference type="EMBL" id="KZS57594.1"/>
    </source>
</evidence>
<feature type="compositionally biased region" description="Basic and acidic residues" evidence="1">
    <location>
        <begin position="62"/>
        <end position="104"/>
    </location>
</feature>
<evidence type="ECO:0000313" key="3">
    <source>
        <dbReference type="Proteomes" id="UP000077342"/>
    </source>
</evidence>
<gene>
    <name evidence="2" type="ORF">A4G28_03105</name>
</gene>
<dbReference type="EMBL" id="LWCI01000160">
    <property type="protein sequence ID" value="KZS57594.1"/>
    <property type="molecule type" value="Genomic_DNA"/>
</dbReference>
<dbReference type="AlphaFoldDB" id="A0A163VPW7"/>
<accession>A0A163VPW7</accession>